<organism evidence="2 3">
    <name type="scientific">Nocardiopsis mangrovi</name>
    <dbReference type="NCBI Taxonomy" id="1179818"/>
    <lineage>
        <taxon>Bacteria</taxon>
        <taxon>Bacillati</taxon>
        <taxon>Actinomycetota</taxon>
        <taxon>Actinomycetes</taxon>
        <taxon>Streptosporangiales</taxon>
        <taxon>Nocardiopsidaceae</taxon>
        <taxon>Nocardiopsis</taxon>
    </lineage>
</organism>
<evidence type="ECO:0000313" key="2">
    <source>
        <dbReference type="EMBL" id="MFC4563732.1"/>
    </source>
</evidence>
<proteinExistence type="predicted"/>
<sequence length="219" mass="22897">MSDTSPGDRPGAGDPDAAVFTPSADPAAYLRYLLPWAAMVGMLFVVVLLLASILFETLAEGTGTAAGAASGLVAAAVATVYLGRKVHRMLTGTVVTASPTGVELRDHQGFEVRMRWQDVTTVGTVLDRQGPRTVMGRPIVAGGIRVGPAVIRSHGLIGWGERVVPPSAPAALRRTLDAQPRDPATGLVPVAVSFSAAGEPDLSNPLLAWARHYRPDLFA</sequence>
<name>A0ABV9DYD6_9ACTN</name>
<keyword evidence="3" id="KW-1185">Reference proteome</keyword>
<gene>
    <name evidence="2" type="ORF">ACFO4E_17865</name>
</gene>
<reference evidence="3" key="1">
    <citation type="journal article" date="2019" name="Int. J. Syst. Evol. Microbiol.">
        <title>The Global Catalogue of Microorganisms (GCM) 10K type strain sequencing project: providing services to taxonomists for standard genome sequencing and annotation.</title>
        <authorList>
            <consortium name="The Broad Institute Genomics Platform"/>
            <consortium name="The Broad Institute Genome Sequencing Center for Infectious Disease"/>
            <person name="Wu L."/>
            <person name="Ma J."/>
        </authorList>
    </citation>
    <scope>NUCLEOTIDE SEQUENCE [LARGE SCALE GENOMIC DNA]</scope>
    <source>
        <strain evidence="3">XZYJ18</strain>
    </source>
</reference>
<dbReference type="EMBL" id="JBHSFQ010000017">
    <property type="protein sequence ID" value="MFC4563732.1"/>
    <property type="molecule type" value="Genomic_DNA"/>
</dbReference>
<keyword evidence="1" id="KW-0812">Transmembrane</keyword>
<evidence type="ECO:0000313" key="3">
    <source>
        <dbReference type="Proteomes" id="UP001595923"/>
    </source>
</evidence>
<protein>
    <recommendedName>
        <fullName evidence="4">PH domain-containing protein</fullName>
    </recommendedName>
</protein>
<dbReference type="Proteomes" id="UP001595923">
    <property type="component" value="Unassembled WGS sequence"/>
</dbReference>
<evidence type="ECO:0008006" key="4">
    <source>
        <dbReference type="Google" id="ProtNLM"/>
    </source>
</evidence>
<keyword evidence="1" id="KW-1133">Transmembrane helix</keyword>
<keyword evidence="1" id="KW-0472">Membrane</keyword>
<feature type="transmembrane region" description="Helical" evidence="1">
    <location>
        <begin position="33"/>
        <end position="55"/>
    </location>
</feature>
<feature type="transmembrane region" description="Helical" evidence="1">
    <location>
        <begin position="61"/>
        <end position="82"/>
    </location>
</feature>
<evidence type="ECO:0000256" key="1">
    <source>
        <dbReference type="SAM" id="Phobius"/>
    </source>
</evidence>
<dbReference type="RefSeq" id="WP_378576253.1">
    <property type="nucleotide sequence ID" value="NZ_JBHSFQ010000017.1"/>
</dbReference>
<accession>A0ABV9DYD6</accession>
<comment type="caution">
    <text evidence="2">The sequence shown here is derived from an EMBL/GenBank/DDBJ whole genome shotgun (WGS) entry which is preliminary data.</text>
</comment>